<organism evidence="10 11">
    <name type="scientific">Capronia coronata CBS 617.96</name>
    <dbReference type="NCBI Taxonomy" id="1182541"/>
    <lineage>
        <taxon>Eukaryota</taxon>
        <taxon>Fungi</taxon>
        <taxon>Dikarya</taxon>
        <taxon>Ascomycota</taxon>
        <taxon>Pezizomycotina</taxon>
        <taxon>Eurotiomycetes</taxon>
        <taxon>Chaetothyriomycetidae</taxon>
        <taxon>Chaetothyriales</taxon>
        <taxon>Herpotrichiellaceae</taxon>
        <taxon>Capronia</taxon>
    </lineage>
</organism>
<comment type="caution">
    <text evidence="10">The sequence shown here is derived from an EMBL/GenBank/DDBJ whole genome shotgun (WGS) entry which is preliminary data.</text>
</comment>
<feature type="compositionally biased region" description="Basic and acidic residues" evidence="8">
    <location>
        <begin position="586"/>
        <end position="599"/>
    </location>
</feature>
<dbReference type="InterPro" id="IPR031155">
    <property type="entry name" value="DUR"/>
</dbReference>
<evidence type="ECO:0000313" key="11">
    <source>
        <dbReference type="Proteomes" id="UP000019484"/>
    </source>
</evidence>
<dbReference type="OrthoDB" id="6132759at2759"/>
<dbReference type="GO" id="GO:0015606">
    <property type="term" value="F:spermidine transmembrane transporter activity"/>
    <property type="evidence" value="ECO:0007669"/>
    <property type="project" value="UniProtKB-ARBA"/>
</dbReference>
<evidence type="ECO:0000313" key="10">
    <source>
        <dbReference type="EMBL" id="EXJ81997.1"/>
    </source>
</evidence>
<dbReference type="RefSeq" id="XP_007727118.1">
    <property type="nucleotide sequence ID" value="XM_007728928.1"/>
</dbReference>
<name>W9XN85_9EURO</name>
<feature type="transmembrane region" description="Helical" evidence="9">
    <location>
        <begin position="12"/>
        <end position="35"/>
    </location>
</feature>
<dbReference type="Gene3D" id="1.20.1730.10">
    <property type="entry name" value="Sodium/glucose cotransporter"/>
    <property type="match status" value="1"/>
</dbReference>
<keyword evidence="11" id="KW-1185">Reference proteome</keyword>
<dbReference type="EMBL" id="AMWN01000007">
    <property type="protein sequence ID" value="EXJ81997.1"/>
    <property type="molecule type" value="Genomic_DNA"/>
</dbReference>
<evidence type="ECO:0000256" key="4">
    <source>
        <dbReference type="ARBA" id="ARBA00022692"/>
    </source>
</evidence>
<feature type="compositionally biased region" description="Basic residues" evidence="8">
    <location>
        <begin position="600"/>
        <end position="616"/>
    </location>
</feature>
<feature type="transmembrane region" description="Helical" evidence="9">
    <location>
        <begin position="92"/>
        <end position="110"/>
    </location>
</feature>
<dbReference type="Proteomes" id="UP000019484">
    <property type="component" value="Unassembled WGS sequence"/>
</dbReference>
<feature type="compositionally biased region" description="Low complexity" evidence="8">
    <location>
        <begin position="565"/>
        <end position="575"/>
    </location>
</feature>
<evidence type="ECO:0008006" key="12">
    <source>
        <dbReference type="Google" id="ProtNLM"/>
    </source>
</evidence>
<feature type="transmembrane region" description="Helical" evidence="9">
    <location>
        <begin position="130"/>
        <end position="155"/>
    </location>
</feature>
<dbReference type="InterPro" id="IPR001734">
    <property type="entry name" value="Na/solute_symporter"/>
</dbReference>
<reference evidence="10 11" key="1">
    <citation type="submission" date="2013-03" db="EMBL/GenBank/DDBJ databases">
        <title>The Genome Sequence of Capronia coronata CBS 617.96.</title>
        <authorList>
            <consortium name="The Broad Institute Genomics Platform"/>
            <person name="Cuomo C."/>
            <person name="de Hoog S."/>
            <person name="Gorbushina A."/>
            <person name="Walker B."/>
            <person name="Young S.K."/>
            <person name="Zeng Q."/>
            <person name="Gargeya S."/>
            <person name="Fitzgerald M."/>
            <person name="Haas B."/>
            <person name="Abouelleil A."/>
            <person name="Allen A.W."/>
            <person name="Alvarado L."/>
            <person name="Arachchi H.M."/>
            <person name="Berlin A.M."/>
            <person name="Chapman S.B."/>
            <person name="Gainer-Dewar J."/>
            <person name="Goldberg J."/>
            <person name="Griggs A."/>
            <person name="Gujja S."/>
            <person name="Hansen M."/>
            <person name="Howarth C."/>
            <person name="Imamovic A."/>
            <person name="Ireland A."/>
            <person name="Larimer J."/>
            <person name="McCowan C."/>
            <person name="Murphy C."/>
            <person name="Pearson M."/>
            <person name="Poon T.W."/>
            <person name="Priest M."/>
            <person name="Roberts A."/>
            <person name="Saif S."/>
            <person name="Shea T."/>
            <person name="Sisk P."/>
            <person name="Sykes S."/>
            <person name="Wortman J."/>
            <person name="Nusbaum C."/>
            <person name="Birren B."/>
        </authorList>
    </citation>
    <scope>NUCLEOTIDE SEQUENCE [LARGE SCALE GENOMIC DNA]</scope>
    <source>
        <strain evidence="10 11">CBS 617.96</strain>
    </source>
</reference>
<feature type="transmembrane region" description="Helical" evidence="9">
    <location>
        <begin position="398"/>
        <end position="424"/>
    </location>
</feature>
<comment type="subcellular location">
    <subcellularLocation>
        <location evidence="1">Membrane</location>
        <topology evidence="1">Multi-pass membrane protein</topology>
    </subcellularLocation>
</comment>
<dbReference type="STRING" id="1182541.W9XN85"/>
<protein>
    <recommendedName>
        <fullName evidence="12">Solute symporter family transporter</fullName>
    </recommendedName>
</protein>
<dbReference type="HOGENOM" id="CLU_010778_2_1_1"/>
<feature type="transmembrane region" description="Helical" evidence="9">
    <location>
        <begin position="497"/>
        <end position="518"/>
    </location>
</feature>
<evidence type="ECO:0000256" key="6">
    <source>
        <dbReference type="ARBA" id="ARBA00023136"/>
    </source>
</evidence>
<keyword evidence="5 9" id="KW-1133">Transmembrane helix</keyword>
<dbReference type="eggNOG" id="KOG2348">
    <property type="taxonomic scope" value="Eukaryota"/>
</dbReference>
<feature type="transmembrane region" description="Helical" evidence="9">
    <location>
        <begin position="61"/>
        <end position="86"/>
    </location>
</feature>
<dbReference type="GeneID" id="19162917"/>
<dbReference type="NCBIfam" id="TIGR00813">
    <property type="entry name" value="sss"/>
    <property type="match status" value="1"/>
</dbReference>
<evidence type="ECO:0000256" key="5">
    <source>
        <dbReference type="ARBA" id="ARBA00022989"/>
    </source>
</evidence>
<dbReference type="Pfam" id="PF00474">
    <property type="entry name" value="SSF"/>
    <property type="match status" value="1"/>
</dbReference>
<feature type="transmembrane region" description="Helical" evidence="9">
    <location>
        <begin position="256"/>
        <end position="273"/>
    </location>
</feature>
<sequence>MSDTVSTVLPQGVGYGVVVGVGFFFTVVMIGISALQNRYTNFSTRSTEEFNTASRSVKPGLIAAGIVSAWTWAATLLQSSTVAYTYGVAGPLQYAAGATVQILMFSILACKTKMNAPRCHTYLEIIQVRYGTLAHCVFIFFALVTNVLVGSQLLLGGSAVVTTLTGMNVYAAIFLIPLGVVAYVLMGGLRATFLCDYSHTLILMVIILYFMFEVYVSDDLIGSPARMYELLKKAANLRPVDGNQHGSYLTLKSNNALIFGVIQLCSGSGTVFLDQAYWQRAIASRPTTAVRAYILGGLAWFAIPFGFATTLGLAAVALTDNPAFPTYPNAPSPSQISAGLAPAFSASALLGKSGAVALLITLFMAVTSCASAELIAVSSILTFDVYKAYIKPTATPQNLIFMAHVNVAVFGLTMAVFAIIWNVIGIDLGWLFLVMGLLIGGAVFPVAFAITWKGQTRAGAVAGAVSGLAVGLAAWLAEAQVYYGELTLASTGSNYATLAGNLAAIMTGLIVSVSVSLIKPDNYDWTATRAINLEHAHTFDAEEVVADESSRSSTPDEAVKSGGETPQTQTQTQTQIASSTPPASVPDEKHVVTKDDRGHGYRRRSSTTSPARRRSSVIRTDEERQMSIDAALEDDPSSPALRSAFKLACISSFVLPFIMDFLIPIPMFLSHYIFSEHFFTAWIVISFLWVFGSALISVILPVWETRMFFAQLFTEVMGDIRGGKGRKKEKGGRGRGL</sequence>
<feature type="transmembrane region" description="Helical" evidence="9">
    <location>
        <begin position="193"/>
        <end position="212"/>
    </location>
</feature>
<evidence type="ECO:0000256" key="2">
    <source>
        <dbReference type="ARBA" id="ARBA00006434"/>
    </source>
</evidence>
<dbReference type="GO" id="GO:0005886">
    <property type="term" value="C:plasma membrane"/>
    <property type="evidence" value="ECO:0007669"/>
    <property type="project" value="TreeGrafter"/>
</dbReference>
<dbReference type="PANTHER" id="PTHR46154:SF2">
    <property type="entry name" value="SOLUTE SYMPORTER FAMILY TRANSPORTER (AFU_ORTHOLOGUE AFUA_6G03200)"/>
    <property type="match status" value="1"/>
</dbReference>
<evidence type="ECO:0000256" key="7">
    <source>
        <dbReference type="RuleBase" id="RU362091"/>
    </source>
</evidence>
<dbReference type="GO" id="GO:0015204">
    <property type="term" value="F:urea transmembrane transporter activity"/>
    <property type="evidence" value="ECO:0007669"/>
    <property type="project" value="InterPro"/>
</dbReference>
<feature type="transmembrane region" description="Helical" evidence="9">
    <location>
        <begin position="679"/>
        <end position="703"/>
    </location>
</feature>
<gene>
    <name evidence="10" type="ORF">A1O1_08065</name>
</gene>
<accession>W9XN85</accession>
<evidence type="ECO:0000256" key="9">
    <source>
        <dbReference type="SAM" id="Phobius"/>
    </source>
</evidence>
<evidence type="ECO:0000256" key="8">
    <source>
        <dbReference type="SAM" id="MobiDB-lite"/>
    </source>
</evidence>
<feature type="transmembrane region" description="Helical" evidence="9">
    <location>
        <begin position="167"/>
        <end position="186"/>
    </location>
</feature>
<evidence type="ECO:0000256" key="1">
    <source>
        <dbReference type="ARBA" id="ARBA00004141"/>
    </source>
</evidence>
<feature type="transmembrane region" description="Helical" evidence="9">
    <location>
        <begin position="355"/>
        <end position="386"/>
    </location>
</feature>
<dbReference type="PROSITE" id="PS50283">
    <property type="entry name" value="NA_SOLUT_SYMP_3"/>
    <property type="match status" value="1"/>
</dbReference>
<keyword evidence="4 9" id="KW-0812">Transmembrane</keyword>
<feature type="transmembrane region" description="Helical" evidence="9">
    <location>
        <begin position="647"/>
        <end position="673"/>
    </location>
</feature>
<proteinExistence type="inferred from homology"/>
<keyword evidence="6 9" id="KW-0472">Membrane</keyword>
<dbReference type="InterPro" id="IPR038377">
    <property type="entry name" value="Na/Glc_symporter_sf"/>
</dbReference>
<dbReference type="AlphaFoldDB" id="W9XN85"/>
<dbReference type="CDD" id="cd11476">
    <property type="entry name" value="SLC5sbd_DUR3"/>
    <property type="match status" value="1"/>
</dbReference>
<feature type="transmembrane region" description="Helical" evidence="9">
    <location>
        <begin position="430"/>
        <end position="451"/>
    </location>
</feature>
<keyword evidence="3" id="KW-0813">Transport</keyword>
<comment type="similarity">
    <text evidence="2 7">Belongs to the sodium:solute symporter (SSF) (TC 2.A.21) family.</text>
</comment>
<dbReference type="FunFam" id="1.20.1730.10:FF:000006">
    <property type="entry name" value="Urea active transporter"/>
    <property type="match status" value="1"/>
</dbReference>
<feature type="transmembrane region" description="Helical" evidence="9">
    <location>
        <begin position="458"/>
        <end position="477"/>
    </location>
</feature>
<feature type="transmembrane region" description="Helical" evidence="9">
    <location>
        <begin position="293"/>
        <end position="318"/>
    </location>
</feature>
<evidence type="ECO:0000256" key="3">
    <source>
        <dbReference type="ARBA" id="ARBA00022448"/>
    </source>
</evidence>
<dbReference type="PANTHER" id="PTHR46154">
    <property type="match status" value="1"/>
</dbReference>
<feature type="region of interest" description="Disordered" evidence="8">
    <location>
        <begin position="543"/>
        <end position="620"/>
    </location>
</feature>